<evidence type="ECO:0000256" key="1">
    <source>
        <dbReference type="SAM" id="MobiDB-lite"/>
    </source>
</evidence>
<feature type="compositionally biased region" description="Acidic residues" evidence="1">
    <location>
        <begin position="66"/>
        <end position="80"/>
    </location>
</feature>
<name>A0A4R5WRW5_MYCMU</name>
<comment type="caution">
    <text evidence="2">The sequence shown here is derived from an EMBL/GenBank/DDBJ whole genome shotgun (WGS) entry which is preliminary data.</text>
</comment>
<sequence length="104" mass="10994">MKDRLSKNEIRKDVVQESVEAVAGTVGEVMNIVVTAVKDVASSIGALATDAFEIRDGARRARAELELDEEDVEDTDEADADVPAPTPVTAVTPEAAEAPKTDAE</sequence>
<reference evidence="2 3" key="1">
    <citation type="submission" date="2019-01" db="EMBL/GenBank/DDBJ databases">
        <title>High-quality-draft genome sequences of five non-tuberculosis mycobacteriaceae isolated from a nosocomial environment.</title>
        <authorList>
            <person name="Tiago I."/>
            <person name="Alarico S."/>
            <person name="Pereira S.G."/>
            <person name="Coelho C."/>
            <person name="Maranha A."/>
            <person name="Empadinhas N."/>
        </authorList>
    </citation>
    <scope>NUCLEOTIDE SEQUENCE [LARGE SCALE GENOMIC DNA]</scope>
    <source>
        <strain evidence="2 3">24AIII</strain>
    </source>
</reference>
<dbReference type="RefSeq" id="WP_133425409.1">
    <property type="nucleotide sequence ID" value="NZ_SDLO01000001.1"/>
</dbReference>
<accession>A0A4R5WRW5</accession>
<organism evidence="2 3">
    <name type="scientific">Mycolicibacterium mucogenicum</name>
    <name type="common">Mycobacterium mucogenicum</name>
    <dbReference type="NCBI Taxonomy" id="56689"/>
    <lineage>
        <taxon>Bacteria</taxon>
        <taxon>Bacillati</taxon>
        <taxon>Actinomycetota</taxon>
        <taxon>Actinomycetes</taxon>
        <taxon>Mycobacteriales</taxon>
        <taxon>Mycobacteriaceae</taxon>
        <taxon>Mycolicibacterium</taxon>
    </lineage>
</organism>
<proteinExistence type="predicted"/>
<evidence type="ECO:0000313" key="2">
    <source>
        <dbReference type="EMBL" id="TDK93774.1"/>
    </source>
</evidence>
<gene>
    <name evidence="2" type="ORF">EUA03_01335</name>
</gene>
<dbReference type="Proteomes" id="UP000294929">
    <property type="component" value="Unassembled WGS sequence"/>
</dbReference>
<dbReference type="EMBL" id="SDLO01000001">
    <property type="protein sequence ID" value="TDK93774.1"/>
    <property type="molecule type" value="Genomic_DNA"/>
</dbReference>
<feature type="compositionally biased region" description="Low complexity" evidence="1">
    <location>
        <begin position="81"/>
        <end position="96"/>
    </location>
</feature>
<dbReference type="AlphaFoldDB" id="A0A4R5WRW5"/>
<feature type="region of interest" description="Disordered" evidence="1">
    <location>
        <begin position="65"/>
        <end position="104"/>
    </location>
</feature>
<protein>
    <submittedName>
        <fullName evidence="2">Uncharacterized protein</fullName>
    </submittedName>
</protein>
<evidence type="ECO:0000313" key="3">
    <source>
        <dbReference type="Proteomes" id="UP000294929"/>
    </source>
</evidence>